<comment type="caution">
    <text evidence="2">The sequence shown here is derived from an EMBL/GenBank/DDBJ whole genome shotgun (WGS) entry which is preliminary data.</text>
</comment>
<accession>A0A9W8RB23</accession>
<feature type="region of interest" description="Disordered" evidence="1">
    <location>
        <begin position="38"/>
        <end position="59"/>
    </location>
</feature>
<protein>
    <submittedName>
        <fullName evidence="2">Uncharacterized protein</fullName>
    </submittedName>
</protein>
<evidence type="ECO:0000256" key="1">
    <source>
        <dbReference type="SAM" id="MobiDB-lite"/>
    </source>
</evidence>
<organism evidence="2 3">
    <name type="scientific">Fusarium falciforme</name>
    <dbReference type="NCBI Taxonomy" id="195108"/>
    <lineage>
        <taxon>Eukaryota</taxon>
        <taxon>Fungi</taxon>
        <taxon>Dikarya</taxon>
        <taxon>Ascomycota</taxon>
        <taxon>Pezizomycotina</taxon>
        <taxon>Sordariomycetes</taxon>
        <taxon>Hypocreomycetidae</taxon>
        <taxon>Hypocreales</taxon>
        <taxon>Nectriaceae</taxon>
        <taxon>Fusarium</taxon>
        <taxon>Fusarium solani species complex</taxon>
    </lineage>
</organism>
<gene>
    <name evidence="2" type="ORF">NW755_005238</name>
</gene>
<keyword evidence="3" id="KW-1185">Reference proteome</keyword>
<dbReference type="EMBL" id="JAOQAV010000010">
    <property type="protein sequence ID" value="KAJ4191027.1"/>
    <property type="molecule type" value="Genomic_DNA"/>
</dbReference>
<dbReference type="Proteomes" id="UP001152087">
    <property type="component" value="Unassembled WGS sequence"/>
</dbReference>
<reference evidence="2" key="1">
    <citation type="submission" date="2022-09" db="EMBL/GenBank/DDBJ databases">
        <title>Fusarium specimens isolated from Avocado Roots.</title>
        <authorList>
            <person name="Stajich J."/>
            <person name="Roper C."/>
            <person name="Heimlech-Rivalta G."/>
        </authorList>
    </citation>
    <scope>NUCLEOTIDE SEQUENCE</scope>
    <source>
        <strain evidence="2">A02</strain>
    </source>
</reference>
<dbReference type="AlphaFoldDB" id="A0A9W8RB23"/>
<proteinExistence type="predicted"/>
<evidence type="ECO:0000313" key="2">
    <source>
        <dbReference type="EMBL" id="KAJ4191027.1"/>
    </source>
</evidence>
<evidence type="ECO:0000313" key="3">
    <source>
        <dbReference type="Proteomes" id="UP001152087"/>
    </source>
</evidence>
<sequence>MVSAKLGLPIGLKFSLKVASLDLSIGLIDEPSAKGVAQYSGSIEGDSKGSSNAFKETGGRKGKLVNRGYIKIPGVEMLKDPCLTHTVTSGDVMDCMVTWLVQGEYETSTKITGCLMIGGNGSDYSVGVEDVARNG</sequence>
<name>A0A9W8RB23_9HYPO</name>